<sequence>MSDPRLVDMEPGGESTQYESIRIYTKTPDKQTGQLGGGEPHTQSQLNSKGVEPDNESTASRDEYADAQRLGMGITKESEEDLEYDTPGDAAAAKSRRQQGYGPGSGVGA</sequence>
<evidence type="ECO:0000256" key="1">
    <source>
        <dbReference type="SAM" id="MobiDB-lite"/>
    </source>
</evidence>
<dbReference type="GeneID" id="81379773"/>
<accession>A0A9W9PH95</accession>
<feature type="region of interest" description="Disordered" evidence="1">
    <location>
        <begin position="1"/>
        <end position="109"/>
    </location>
</feature>
<evidence type="ECO:0000313" key="2">
    <source>
        <dbReference type="EMBL" id="KAJ5243359.1"/>
    </source>
</evidence>
<name>A0A9W9PH95_PENCI</name>
<dbReference type="OrthoDB" id="5386823at2759"/>
<reference evidence="2" key="2">
    <citation type="journal article" date="2023" name="IMA Fungus">
        <title>Comparative genomic study of the Penicillium genus elucidates a diverse pangenome and 15 lateral gene transfer events.</title>
        <authorList>
            <person name="Petersen C."/>
            <person name="Sorensen T."/>
            <person name="Nielsen M.R."/>
            <person name="Sondergaard T.E."/>
            <person name="Sorensen J.L."/>
            <person name="Fitzpatrick D.A."/>
            <person name="Frisvad J.C."/>
            <person name="Nielsen K.L."/>
        </authorList>
    </citation>
    <scope>NUCLEOTIDE SEQUENCE</scope>
    <source>
        <strain evidence="2">IBT 23319</strain>
    </source>
</reference>
<dbReference type="RefSeq" id="XP_056506363.1">
    <property type="nucleotide sequence ID" value="XM_056640606.1"/>
</dbReference>
<dbReference type="AlphaFoldDB" id="A0A9W9PH95"/>
<keyword evidence="3" id="KW-1185">Reference proteome</keyword>
<reference evidence="2" key="1">
    <citation type="submission" date="2022-11" db="EMBL/GenBank/DDBJ databases">
        <authorList>
            <person name="Petersen C."/>
        </authorList>
    </citation>
    <scope>NUCLEOTIDE SEQUENCE</scope>
    <source>
        <strain evidence="2">IBT 23319</strain>
    </source>
</reference>
<dbReference type="Proteomes" id="UP001147733">
    <property type="component" value="Unassembled WGS sequence"/>
</dbReference>
<comment type="caution">
    <text evidence="2">The sequence shown here is derived from an EMBL/GenBank/DDBJ whole genome shotgun (WGS) entry which is preliminary data.</text>
</comment>
<gene>
    <name evidence="2" type="ORF">N7469_001686</name>
</gene>
<protein>
    <submittedName>
        <fullName evidence="2">Uncharacterized protein</fullName>
    </submittedName>
</protein>
<proteinExistence type="predicted"/>
<organism evidence="2 3">
    <name type="scientific">Penicillium citrinum</name>
    <dbReference type="NCBI Taxonomy" id="5077"/>
    <lineage>
        <taxon>Eukaryota</taxon>
        <taxon>Fungi</taxon>
        <taxon>Dikarya</taxon>
        <taxon>Ascomycota</taxon>
        <taxon>Pezizomycotina</taxon>
        <taxon>Eurotiomycetes</taxon>
        <taxon>Eurotiomycetidae</taxon>
        <taxon>Eurotiales</taxon>
        <taxon>Aspergillaceae</taxon>
        <taxon>Penicillium</taxon>
    </lineage>
</organism>
<dbReference type="EMBL" id="JAPQKT010000001">
    <property type="protein sequence ID" value="KAJ5243359.1"/>
    <property type="molecule type" value="Genomic_DNA"/>
</dbReference>
<evidence type="ECO:0000313" key="3">
    <source>
        <dbReference type="Proteomes" id="UP001147733"/>
    </source>
</evidence>